<dbReference type="InterPro" id="IPR018672">
    <property type="entry name" value="DUF2140"/>
</dbReference>
<reference evidence="3" key="1">
    <citation type="submission" date="2020-08" db="EMBL/GenBank/DDBJ databases">
        <title>Spodoptera exigua strain:BAW_Kor-Di-RS1 Genome sequencing and assembly.</title>
        <authorList>
            <person name="Kim J."/>
            <person name="Nam H.Y."/>
            <person name="Kwon M."/>
            <person name="Choi J.H."/>
            <person name="Cho S.R."/>
            <person name="Kim G.-H."/>
        </authorList>
    </citation>
    <scope>NUCLEOTIDE SEQUENCE</scope>
    <source>
        <strain evidence="3">BAW_Kor-Di-RS1</strain>
        <tissue evidence="3">Whole-body</tissue>
    </source>
</reference>
<comment type="caution">
    <text evidence="3">The sequence shown here is derived from an EMBL/GenBank/DDBJ whole genome shotgun (WGS) entry which is preliminary data.</text>
</comment>
<evidence type="ECO:0000256" key="1">
    <source>
        <dbReference type="SAM" id="MobiDB-lite"/>
    </source>
</evidence>
<keyword evidence="2" id="KW-1133">Transmembrane helix</keyword>
<evidence type="ECO:0000256" key="2">
    <source>
        <dbReference type="SAM" id="Phobius"/>
    </source>
</evidence>
<proteinExistence type="predicted"/>
<evidence type="ECO:0000313" key="4">
    <source>
        <dbReference type="Proteomes" id="UP000648187"/>
    </source>
</evidence>
<organism evidence="3 4">
    <name type="scientific">Spodoptera exigua</name>
    <name type="common">Beet armyworm</name>
    <name type="synonym">Noctua fulgens</name>
    <dbReference type="NCBI Taxonomy" id="7107"/>
    <lineage>
        <taxon>Eukaryota</taxon>
        <taxon>Metazoa</taxon>
        <taxon>Ecdysozoa</taxon>
        <taxon>Arthropoda</taxon>
        <taxon>Hexapoda</taxon>
        <taxon>Insecta</taxon>
        <taxon>Pterygota</taxon>
        <taxon>Neoptera</taxon>
        <taxon>Endopterygota</taxon>
        <taxon>Lepidoptera</taxon>
        <taxon>Glossata</taxon>
        <taxon>Ditrysia</taxon>
        <taxon>Noctuoidea</taxon>
        <taxon>Noctuidae</taxon>
        <taxon>Amphipyrinae</taxon>
        <taxon>Spodoptera</taxon>
    </lineage>
</organism>
<feature type="region of interest" description="Disordered" evidence="1">
    <location>
        <begin position="1"/>
        <end position="28"/>
    </location>
</feature>
<dbReference type="EMBL" id="JACKWZ010000987">
    <property type="protein sequence ID" value="KAF9404428.1"/>
    <property type="molecule type" value="Genomic_DNA"/>
</dbReference>
<feature type="compositionally biased region" description="Basic and acidic residues" evidence="1">
    <location>
        <begin position="1"/>
        <end position="16"/>
    </location>
</feature>
<feature type="transmembrane region" description="Helical" evidence="2">
    <location>
        <begin position="36"/>
        <end position="56"/>
    </location>
</feature>
<dbReference type="AlphaFoldDB" id="A0A835G1N2"/>
<evidence type="ECO:0008006" key="5">
    <source>
        <dbReference type="Google" id="ProtNLM"/>
    </source>
</evidence>
<keyword evidence="4" id="KW-1185">Reference proteome</keyword>
<dbReference type="Pfam" id="PF09911">
    <property type="entry name" value="DUF2140"/>
    <property type="match status" value="1"/>
</dbReference>
<accession>A0A835G1N2</accession>
<evidence type="ECO:0000313" key="3">
    <source>
        <dbReference type="EMBL" id="KAF9404428.1"/>
    </source>
</evidence>
<protein>
    <recommendedName>
        <fullName evidence="5">DUF2140 family protein</fullName>
    </recommendedName>
</protein>
<gene>
    <name evidence="3" type="ORF">HW555_014339</name>
</gene>
<keyword evidence="2" id="KW-0472">Membrane</keyword>
<name>A0A835G1N2_SPOEX</name>
<sequence length="235" mass="27034">MTNEPNEKNEKTEMKQPSRKKQQTSKDKTPINRWKVAFLLLIAAIIGSSAFVFMRITQVREPNFKPVPELVEADGTPVIAVQSTKKQVNALIDFYLSDFQKGSDITYKFYLENEAMLNGTFEVLGFPIQFYLYFDPYVMDNGNIQLKAKSLSIGTLSLPIKEILKFVQRDYKLPSWVEVNPDDSTILLRLDQFRMQNGLFIRAEKINLVDDDIRMNVYLPKDKEATTTNSEGETN</sequence>
<dbReference type="Proteomes" id="UP000648187">
    <property type="component" value="Unassembled WGS sequence"/>
</dbReference>
<keyword evidence="2" id="KW-0812">Transmembrane</keyword>